<protein>
    <submittedName>
        <fullName evidence="1">Uncharacterized protein</fullName>
    </submittedName>
</protein>
<name>A0A0J1BJI6_RHOIS</name>
<evidence type="ECO:0000313" key="1">
    <source>
        <dbReference type="EMBL" id="KLU06583.1"/>
    </source>
</evidence>
<proteinExistence type="predicted"/>
<dbReference type="AlphaFoldDB" id="A0A0J1BJI6"/>
<comment type="caution">
    <text evidence="1">The sequence shown here is derived from an EMBL/GenBank/DDBJ whole genome shotgun (WGS) entry which is preliminary data.</text>
</comment>
<keyword evidence="2" id="KW-1185">Reference proteome</keyword>
<dbReference type="EMBL" id="LECT01000014">
    <property type="protein sequence ID" value="KLU06583.1"/>
    <property type="molecule type" value="Genomic_DNA"/>
</dbReference>
<dbReference type="Proteomes" id="UP000036367">
    <property type="component" value="Unassembled WGS sequence"/>
</dbReference>
<organism evidence="1 2">
    <name type="scientific">Rhodopirellula islandica</name>
    <dbReference type="NCBI Taxonomy" id="595434"/>
    <lineage>
        <taxon>Bacteria</taxon>
        <taxon>Pseudomonadati</taxon>
        <taxon>Planctomycetota</taxon>
        <taxon>Planctomycetia</taxon>
        <taxon>Pirellulales</taxon>
        <taxon>Pirellulaceae</taxon>
        <taxon>Rhodopirellula</taxon>
    </lineage>
</organism>
<accession>A0A0J1BJI6</accession>
<evidence type="ECO:0000313" key="2">
    <source>
        <dbReference type="Proteomes" id="UP000036367"/>
    </source>
</evidence>
<sequence length="43" mass="4847">MSGTLIGLRSLVEFTTRHGVLFEPHAAGRSIKDLRRSLAIRWP</sequence>
<reference evidence="1" key="1">
    <citation type="submission" date="2015-05" db="EMBL/GenBank/DDBJ databases">
        <title>Permanent draft genome of Rhodopirellula islandicus K833.</title>
        <authorList>
            <person name="Kizina J."/>
            <person name="Richter M."/>
            <person name="Glockner F.O."/>
            <person name="Harder J."/>
        </authorList>
    </citation>
    <scope>NUCLEOTIDE SEQUENCE [LARGE SCALE GENOMIC DNA]</scope>
    <source>
        <strain evidence="1">K833</strain>
    </source>
</reference>
<gene>
    <name evidence="1" type="ORF">RISK_001338</name>
</gene>